<feature type="domain" description="Non-reducing end beta-L-arabinofuranosidase-like GH127 catalytic" evidence="1">
    <location>
        <begin position="10"/>
        <end position="388"/>
    </location>
</feature>
<dbReference type="PANTHER" id="PTHR31151">
    <property type="entry name" value="PROLINE-TRNA LIGASE (DUF1680)"/>
    <property type="match status" value="1"/>
</dbReference>
<gene>
    <name evidence="4" type="ORF">BCM02_101759</name>
</gene>
<evidence type="ECO:0000313" key="4">
    <source>
        <dbReference type="EMBL" id="TYP79638.1"/>
    </source>
</evidence>
<name>A0A5S5CMN3_9BACL</name>
<dbReference type="GO" id="GO:0005975">
    <property type="term" value="P:carbohydrate metabolic process"/>
    <property type="evidence" value="ECO:0007669"/>
    <property type="project" value="InterPro"/>
</dbReference>
<dbReference type="InterPro" id="IPR012878">
    <property type="entry name" value="Beta-AFase-like_GH127_cat"/>
</dbReference>
<dbReference type="SUPFAM" id="SSF48208">
    <property type="entry name" value="Six-hairpin glycosidases"/>
    <property type="match status" value="1"/>
</dbReference>
<evidence type="ECO:0000313" key="5">
    <source>
        <dbReference type="Proteomes" id="UP000323257"/>
    </source>
</evidence>
<dbReference type="AlphaFoldDB" id="A0A5S5CMN3"/>
<feature type="domain" description="Glycoside hydrolase GH146 substrate-binding" evidence="2">
    <location>
        <begin position="617"/>
        <end position="751"/>
    </location>
</feature>
<dbReference type="Pfam" id="PF07944">
    <property type="entry name" value="Beta-AFase-like_GH127_cat"/>
    <property type="match status" value="1"/>
</dbReference>
<evidence type="ECO:0000259" key="1">
    <source>
        <dbReference type="Pfam" id="PF07944"/>
    </source>
</evidence>
<dbReference type="InterPro" id="IPR008928">
    <property type="entry name" value="6-hairpin_glycosidase_sf"/>
</dbReference>
<proteinExistence type="predicted"/>
<sequence length="755" mass="84667">MQLNAFDLKQVRIDGGPLKNAMDLNRDYLLKLDADRLLSRFREFAGLEPKAPRYEGWESRGISGHTLGHYLSGCSLMYAATGDPALKERAAYVVDELALCQEAHGDGYVSGIPRGKELFQEIKAGDIRSQGFDLNGGWVPLYTMHKLYAGLRDAYRYASNERALEVEIKLGLWLEDILAELSEAQVQQVLHCEFGGMNEALADLAADTGDARFLRLAERFYHGEVLNDLAEERDTLGGRHANTQIPKIIGAARQYEVSGKPHYAGIARYFWDRVVHHHSYVIGGNSYNEHFGDPGMLNDRLGEGTCETCNTYNMLKLTRHLIRWDGVAEYADYYERAMFNHVLASQQPVDGRVCYFVSLEMGGHKTFNSQFEDFTCCVGSGMESHSLYGAGLYFKSEDALVVNQFVPSSVQWAERGVTLSQETDFPTTGSGRLVVRSDGDAAPGSFTLYIRYPHWAQNGMQIRVNGEAWPIGEAVPSSYVSIAREWTDGDTVEYVMPFSVRVETMPDNPNRIAFLYGPLVLAGDLGEIADNRSDDAEWPLASVLIGRRAELTSALSPDPDHPGALRLTGVAYRGDLTLRPFYQLYDRAYTVYWDFFTPEGWRGEEAAYRESIEAQQRLERQTVDAVQPAEMQPERDHAFEGEHVGLGKMYNRKYRDTWPSGWFAFTMRVLPDEPVRLAVTYIRSSDEKLGFDVLAGGEALADGRVESEEMNKFVTYVYDIPLDVTAGQDSIPVAFRAHPGRKVAPVAGIRIVRMP</sequence>
<dbReference type="InterPro" id="IPR049046">
    <property type="entry name" value="Beta-AFase-like_GH127_middle"/>
</dbReference>
<accession>A0A5S5CMN3</accession>
<evidence type="ECO:0008006" key="6">
    <source>
        <dbReference type="Google" id="ProtNLM"/>
    </source>
</evidence>
<dbReference type="Pfam" id="PF20620">
    <property type="entry name" value="DUF6805"/>
    <property type="match status" value="1"/>
</dbReference>
<keyword evidence="5" id="KW-1185">Reference proteome</keyword>
<organism evidence="4 5">
    <name type="scientific">Paenibacillus methanolicus</name>
    <dbReference type="NCBI Taxonomy" id="582686"/>
    <lineage>
        <taxon>Bacteria</taxon>
        <taxon>Bacillati</taxon>
        <taxon>Bacillota</taxon>
        <taxon>Bacilli</taxon>
        <taxon>Bacillales</taxon>
        <taxon>Paenibacillaceae</taxon>
        <taxon>Paenibacillus</taxon>
    </lineage>
</organism>
<evidence type="ECO:0000259" key="3">
    <source>
        <dbReference type="Pfam" id="PF20736"/>
    </source>
</evidence>
<dbReference type="Pfam" id="PF20736">
    <property type="entry name" value="Glyco_hydro127M"/>
    <property type="match status" value="1"/>
</dbReference>
<dbReference type="PANTHER" id="PTHR31151:SF0">
    <property type="entry name" value="PROLINE-TRNA LIGASE (DUF1680)"/>
    <property type="match status" value="1"/>
</dbReference>
<feature type="domain" description="Non-reducing end beta-L-arabinofuranosidase-like GH127 middle" evidence="3">
    <location>
        <begin position="400"/>
        <end position="497"/>
    </location>
</feature>
<comment type="caution">
    <text evidence="4">The sequence shown here is derived from an EMBL/GenBank/DDBJ whole genome shotgun (WGS) entry which is preliminary data.</text>
</comment>
<dbReference type="EMBL" id="VNHS01000001">
    <property type="protein sequence ID" value="TYP79638.1"/>
    <property type="molecule type" value="Genomic_DNA"/>
</dbReference>
<protein>
    <recommendedName>
        <fullName evidence="6">DUF1680 family protein</fullName>
    </recommendedName>
</protein>
<dbReference type="InterPro" id="IPR046544">
    <property type="entry name" value="GH146_SB_dom"/>
</dbReference>
<dbReference type="Proteomes" id="UP000323257">
    <property type="component" value="Unassembled WGS sequence"/>
</dbReference>
<evidence type="ECO:0000259" key="2">
    <source>
        <dbReference type="Pfam" id="PF20620"/>
    </source>
</evidence>
<dbReference type="RefSeq" id="WP_148927679.1">
    <property type="nucleotide sequence ID" value="NZ_VNHS01000001.1"/>
</dbReference>
<dbReference type="OrthoDB" id="9757939at2"/>
<reference evidence="4 5" key="1">
    <citation type="submission" date="2019-07" db="EMBL/GenBank/DDBJ databases">
        <title>Genomic Encyclopedia of Type Strains, Phase III (KMG-III): the genomes of soil and plant-associated and newly described type strains.</title>
        <authorList>
            <person name="Whitman W."/>
        </authorList>
    </citation>
    <scope>NUCLEOTIDE SEQUENCE [LARGE SCALE GENOMIC DNA]</scope>
    <source>
        <strain evidence="4 5">BL24</strain>
    </source>
</reference>